<evidence type="ECO:0000256" key="9">
    <source>
        <dbReference type="ARBA" id="ARBA00022840"/>
    </source>
</evidence>
<dbReference type="FunFam" id="3.40.50.300:FF:000056">
    <property type="entry name" value="Cell division ATP-binding protein FtsE"/>
    <property type="match status" value="1"/>
</dbReference>
<feature type="domain" description="ABC transporter" evidence="13">
    <location>
        <begin position="15"/>
        <end position="244"/>
    </location>
</feature>
<evidence type="ECO:0000313" key="15">
    <source>
        <dbReference type="Proteomes" id="UP000319148"/>
    </source>
</evidence>
<dbReference type="NCBIfam" id="TIGR02673">
    <property type="entry name" value="FtsE"/>
    <property type="match status" value="1"/>
</dbReference>
<comment type="function">
    <text evidence="1">Part of the ABC transporter FtsEX involved in cellular division. Important for assembly or stability of the septal ring.</text>
</comment>
<evidence type="ECO:0000256" key="3">
    <source>
        <dbReference type="ARBA" id="ARBA00005417"/>
    </source>
</evidence>
<keyword evidence="8 12" id="KW-0547">Nucleotide-binding</keyword>
<proteinExistence type="inferred from homology"/>
<dbReference type="InterPro" id="IPR005286">
    <property type="entry name" value="Cell_div_FtsE"/>
</dbReference>
<protein>
    <recommendedName>
        <fullName evidence="4 12">Cell division ATP-binding protein FtsE</fullName>
    </recommendedName>
</protein>
<dbReference type="InterPro" id="IPR003439">
    <property type="entry name" value="ABC_transporter-like_ATP-bd"/>
</dbReference>
<sequence>MLCQKLQRRKGQEVIRFENVGMRYGMGSEVLKDISFDLEPGSLHFLTGPSGAGKTSLLRLMYLAHRPSRGTISMFNQDVSATERKGLPRLRRRIGVVFQDFRLLDHLTAVENVALPLRIAGGKGKEIDEHVEELLAWVGLKDRMAARPSTLSGGEKQRVAIARAVINRPDLLLADEPTGNVDPEMAERLMYLFVELNKLGTTTVIATHDMSLVRKIGADRMHLHDGHLQMVRAGETPLSPVGEN</sequence>
<dbReference type="PROSITE" id="PS50893">
    <property type="entry name" value="ABC_TRANSPORTER_2"/>
    <property type="match status" value="1"/>
</dbReference>
<keyword evidence="6 12" id="KW-1003">Cell membrane</keyword>
<evidence type="ECO:0000256" key="2">
    <source>
        <dbReference type="ARBA" id="ARBA00004202"/>
    </source>
</evidence>
<dbReference type="RefSeq" id="WP_139939201.1">
    <property type="nucleotide sequence ID" value="NZ_JBHSYP010000003.1"/>
</dbReference>
<keyword evidence="9 12" id="KW-0067">ATP-binding</keyword>
<dbReference type="InterPro" id="IPR027417">
    <property type="entry name" value="P-loop_NTPase"/>
</dbReference>
<dbReference type="InterPro" id="IPR003593">
    <property type="entry name" value="AAA+_ATPase"/>
</dbReference>
<evidence type="ECO:0000256" key="11">
    <source>
        <dbReference type="ARBA" id="ARBA00023306"/>
    </source>
</evidence>
<dbReference type="AlphaFoldDB" id="A0A501PMD7"/>
<keyword evidence="11 12" id="KW-0131">Cell cycle</keyword>
<accession>A0A501PMD7</accession>
<evidence type="ECO:0000256" key="7">
    <source>
        <dbReference type="ARBA" id="ARBA00022618"/>
    </source>
</evidence>
<dbReference type="EMBL" id="VFIY01000005">
    <property type="protein sequence ID" value="TPD61659.1"/>
    <property type="molecule type" value="Genomic_DNA"/>
</dbReference>
<comment type="caution">
    <text evidence="14">The sequence shown here is derived from an EMBL/GenBank/DDBJ whole genome shotgun (WGS) entry which is preliminary data.</text>
</comment>
<evidence type="ECO:0000256" key="12">
    <source>
        <dbReference type="RuleBase" id="RU365094"/>
    </source>
</evidence>
<evidence type="ECO:0000256" key="4">
    <source>
        <dbReference type="ARBA" id="ARBA00020019"/>
    </source>
</evidence>
<dbReference type="Gene3D" id="3.40.50.300">
    <property type="entry name" value="P-loop containing nucleotide triphosphate hydrolases"/>
    <property type="match status" value="1"/>
</dbReference>
<dbReference type="GO" id="GO:0022857">
    <property type="term" value="F:transmembrane transporter activity"/>
    <property type="evidence" value="ECO:0007669"/>
    <property type="project" value="TreeGrafter"/>
</dbReference>
<evidence type="ECO:0000313" key="14">
    <source>
        <dbReference type="EMBL" id="TPD61659.1"/>
    </source>
</evidence>
<dbReference type="GO" id="GO:0051301">
    <property type="term" value="P:cell division"/>
    <property type="evidence" value="ECO:0007669"/>
    <property type="project" value="UniProtKB-UniRule"/>
</dbReference>
<name>A0A501PMD7_9PROT</name>
<evidence type="ECO:0000256" key="1">
    <source>
        <dbReference type="ARBA" id="ARBA00002579"/>
    </source>
</evidence>
<keyword evidence="7 12" id="KW-0132">Cell division</keyword>
<dbReference type="InterPro" id="IPR015854">
    <property type="entry name" value="ABC_transpr_LolD-like"/>
</dbReference>
<keyword evidence="10 12" id="KW-0472">Membrane</keyword>
<evidence type="ECO:0000259" key="13">
    <source>
        <dbReference type="PROSITE" id="PS50893"/>
    </source>
</evidence>
<dbReference type="SMART" id="SM00382">
    <property type="entry name" value="AAA"/>
    <property type="match status" value="1"/>
</dbReference>
<keyword evidence="15" id="KW-1185">Reference proteome</keyword>
<comment type="similarity">
    <text evidence="3 12">Belongs to the ABC transporter superfamily.</text>
</comment>
<reference evidence="15" key="1">
    <citation type="submission" date="2019-06" db="EMBL/GenBank/DDBJ databases">
        <title>The complete genome of Emcibacter congregatus ZYLT.</title>
        <authorList>
            <person name="Zhao Z."/>
        </authorList>
    </citation>
    <scope>NUCLEOTIDE SEQUENCE [LARGE SCALE GENOMIC DNA]</scope>
    <source>
        <strain evidence="15">MCCC 1A06723</strain>
    </source>
</reference>
<dbReference type="GO" id="GO:0005886">
    <property type="term" value="C:plasma membrane"/>
    <property type="evidence" value="ECO:0007669"/>
    <property type="project" value="UniProtKB-SubCell"/>
</dbReference>
<evidence type="ECO:0000256" key="6">
    <source>
        <dbReference type="ARBA" id="ARBA00022475"/>
    </source>
</evidence>
<dbReference type="Pfam" id="PF00005">
    <property type="entry name" value="ABC_tran"/>
    <property type="match status" value="1"/>
</dbReference>
<dbReference type="InterPro" id="IPR017871">
    <property type="entry name" value="ABC_transporter-like_CS"/>
</dbReference>
<comment type="subunit">
    <text evidence="12">Homodimer. Forms a membrane-associated complex with FtsX.</text>
</comment>
<dbReference type="CDD" id="cd03255">
    <property type="entry name" value="ABC_MJ0796_LolCDE_FtsE"/>
    <property type="match status" value="1"/>
</dbReference>
<dbReference type="SUPFAM" id="SSF52540">
    <property type="entry name" value="P-loop containing nucleoside triphosphate hydrolases"/>
    <property type="match status" value="1"/>
</dbReference>
<organism evidence="14 15">
    <name type="scientific">Emcibacter nanhaiensis</name>
    <dbReference type="NCBI Taxonomy" id="1505037"/>
    <lineage>
        <taxon>Bacteria</taxon>
        <taxon>Pseudomonadati</taxon>
        <taxon>Pseudomonadota</taxon>
        <taxon>Alphaproteobacteria</taxon>
        <taxon>Emcibacterales</taxon>
        <taxon>Emcibacteraceae</taxon>
        <taxon>Emcibacter</taxon>
    </lineage>
</organism>
<evidence type="ECO:0000256" key="5">
    <source>
        <dbReference type="ARBA" id="ARBA00022448"/>
    </source>
</evidence>
<evidence type="ECO:0000256" key="10">
    <source>
        <dbReference type="ARBA" id="ARBA00023136"/>
    </source>
</evidence>
<evidence type="ECO:0000256" key="8">
    <source>
        <dbReference type="ARBA" id="ARBA00022741"/>
    </source>
</evidence>
<dbReference type="PANTHER" id="PTHR24220">
    <property type="entry name" value="IMPORT ATP-BINDING PROTEIN"/>
    <property type="match status" value="1"/>
</dbReference>
<comment type="subcellular location">
    <subcellularLocation>
        <location evidence="12">Cell inner membrane</location>
        <topology evidence="12">Peripheral membrane protein</topology>
        <orientation evidence="12">Cytoplasmic side</orientation>
    </subcellularLocation>
    <subcellularLocation>
        <location evidence="2">Cell membrane</location>
        <topology evidence="2">Peripheral membrane protein</topology>
    </subcellularLocation>
</comment>
<dbReference type="Proteomes" id="UP000319148">
    <property type="component" value="Unassembled WGS sequence"/>
</dbReference>
<dbReference type="PANTHER" id="PTHR24220:SF470">
    <property type="entry name" value="CELL DIVISION ATP-BINDING PROTEIN FTSE"/>
    <property type="match status" value="1"/>
</dbReference>
<dbReference type="GO" id="GO:0005524">
    <property type="term" value="F:ATP binding"/>
    <property type="evidence" value="ECO:0007669"/>
    <property type="project" value="UniProtKB-UniRule"/>
</dbReference>
<dbReference type="InterPro" id="IPR017911">
    <property type="entry name" value="MacB-like_ATP-bd"/>
</dbReference>
<gene>
    <name evidence="12 14" type="primary">ftsE</name>
    <name evidence="14" type="ORF">FIV46_05465</name>
</gene>
<dbReference type="PROSITE" id="PS00211">
    <property type="entry name" value="ABC_TRANSPORTER_1"/>
    <property type="match status" value="1"/>
</dbReference>
<dbReference type="GO" id="GO:0016887">
    <property type="term" value="F:ATP hydrolysis activity"/>
    <property type="evidence" value="ECO:0007669"/>
    <property type="project" value="InterPro"/>
</dbReference>
<keyword evidence="5" id="KW-0813">Transport</keyword>
<dbReference type="OrthoDB" id="9802264at2"/>